<dbReference type="Ensembl" id="ENSMUST00000164574.2">
    <property type="protein sequence ID" value="ENSMUSP00000131061.2"/>
    <property type="gene ID" value="ENSMUSG00000090553.9"/>
</dbReference>
<dbReference type="HOGENOM" id="CLU_2775292_0_0_1"/>
<reference evidence="1 3" key="1">
    <citation type="journal article" date="2009" name="PLoS Biol.">
        <title>Lineage-specific biology revealed by a finished genome assembly of the mouse.</title>
        <authorList>
            <consortium name="Mouse Genome Sequencing Consortium"/>
            <person name="Church D.M."/>
            <person name="Goodstadt L."/>
            <person name="Hillier L.W."/>
            <person name="Zody M.C."/>
            <person name="Goldstein S."/>
            <person name="She X."/>
            <person name="Bult C.J."/>
            <person name="Agarwala R."/>
            <person name="Cherry J.L."/>
            <person name="DiCuccio M."/>
            <person name="Hlavina W."/>
            <person name="Kapustin Y."/>
            <person name="Meric P."/>
            <person name="Maglott D."/>
            <person name="Birtle Z."/>
            <person name="Marques A.C."/>
            <person name="Graves T."/>
            <person name="Zhou S."/>
            <person name="Teague B."/>
            <person name="Potamousis K."/>
            <person name="Churas C."/>
            <person name="Place M."/>
            <person name="Herschleb J."/>
            <person name="Runnheim R."/>
            <person name="Forrest D."/>
            <person name="Amos-Landgraf J."/>
            <person name="Schwartz D.C."/>
            <person name="Cheng Z."/>
            <person name="Lindblad-Toh K."/>
            <person name="Eichler E.E."/>
            <person name="Ponting C.P."/>
        </authorList>
    </citation>
    <scope>NUCLEOTIDE SEQUENCE [LARGE SCALE GENOMIC DNA]</scope>
    <source>
        <strain evidence="1 3">C57BL/6J</strain>
    </source>
</reference>
<evidence type="ECO:0000313" key="3">
    <source>
        <dbReference type="Proteomes" id="UP000000589"/>
    </source>
</evidence>
<reference evidence="1" key="3">
    <citation type="submission" date="2025-05" db="UniProtKB">
        <authorList>
            <consortium name="Ensembl"/>
        </authorList>
    </citation>
    <scope>IDENTIFICATION</scope>
    <source>
        <strain evidence="1">C57BL/6J</strain>
    </source>
</reference>
<dbReference type="AlphaFoldDB" id="E9PXQ9"/>
<dbReference type="Ensembl" id="ENSMUST00000172079.2">
    <property type="protein sequence ID" value="ENSMUSP00000133244.2"/>
    <property type="gene ID" value="ENSMUSG00000090553.9"/>
</dbReference>
<name>E9PXQ9_MOUSE</name>
<dbReference type="GeneTree" id="ENSGT00390000012818"/>
<protein>
    <submittedName>
        <fullName evidence="1">Small nuclear ribonucleoprotein E</fullName>
    </submittedName>
</protein>
<reference evidence="1" key="2">
    <citation type="journal article" date="2011" name="PLoS Biol.">
        <title>Modernizing reference genome assemblies.</title>
        <authorList>
            <person name="Church D.M."/>
            <person name="Schneider V.A."/>
            <person name="Graves T."/>
            <person name="Auger K."/>
            <person name="Cunningham F."/>
            <person name="Bouk N."/>
            <person name="Chen H.C."/>
            <person name="Agarwala R."/>
            <person name="McLaren W.M."/>
            <person name="Ritchie G.R."/>
            <person name="Albracht D."/>
            <person name="Kremitzki M."/>
            <person name="Rock S."/>
            <person name="Kotkiewicz H."/>
            <person name="Kremitzki C."/>
            <person name="Wollam A."/>
            <person name="Trani L."/>
            <person name="Fulton L."/>
            <person name="Fulton R."/>
            <person name="Matthews L."/>
            <person name="Whitehead S."/>
            <person name="Chow W."/>
            <person name="Torrance J."/>
            <person name="Dunn M."/>
            <person name="Harden G."/>
            <person name="Threadgold G."/>
            <person name="Wood J."/>
            <person name="Collins J."/>
            <person name="Heath P."/>
            <person name="Griffiths G."/>
            <person name="Pelan S."/>
            <person name="Grafham D."/>
            <person name="Eichler E.E."/>
            <person name="Weinstock G."/>
            <person name="Mardis E.R."/>
            <person name="Wilson R.K."/>
            <person name="Howe K."/>
            <person name="Flicek P."/>
            <person name="Hubbard T."/>
        </authorList>
    </citation>
    <scope>NUCLEOTIDE SEQUENCE [LARGE SCALE GENOMIC DNA]</scope>
    <source>
        <strain evidence="1">C57BL/6J</strain>
    </source>
</reference>
<dbReference type="MGI" id="MGI:98346">
    <property type="gene designation" value="Snrpe"/>
</dbReference>
<evidence type="ECO:0000313" key="2">
    <source>
        <dbReference type="MGI" id="MGI:98346"/>
    </source>
</evidence>
<dbReference type="Proteomes" id="UP000000589">
    <property type="component" value="Chromosome 1"/>
</dbReference>
<dbReference type="Antibodypedia" id="53843">
    <property type="antibodies" value="199 antibodies from 24 providers"/>
</dbReference>
<dbReference type="VEuPathDB" id="HostDB:ENSMUSG00000090553"/>
<sequence>MWAIGKVGETRAVGRERMLPAVVCACGCSPAGPWGAGESGAVGSGGSAVCVVLFLDRRAAEPYLQILAK</sequence>
<dbReference type="Bgee" id="ENSMUSG00000090553">
    <property type="expression patterns" value="Expressed in medial ganglionic eminence and 255 other cell types or tissues"/>
</dbReference>
<dbReference type="ExpressionAtlas" id="E9PXQ9">
    <property type="expression patterns" value="baseline and differential"/>
</dbReference>
<gene>
    <name evidence="1 2" type="primary">Snrpe</name>
</gene>
<keyword evidence="3" id="KW-1185">Reference proteome</keyword>
<dbReference type="AGR" id="MGI:98346"/>
<proteinExistence type="predicted"/>
<evidence type="ECO:0000313" key="1">
    <source>
        <dbReference type="Ensembl" id="ENSMUSP00000131061.2"/>
    </source>
</evidence>
<accession>E9PXQ9</accession>
<organism evidence="1 3">
    <name type="scientific">Mus musculus</name>
    <name type="common">Mouse</name>
    <dbReference type="NCBI Taxonomy" id="10090"/>
    <lineage>
        <taxon>Eukaryota</taxon>
        <taxon>Metazoa</taxon>
        <taxon>Chordata</taxon>
        <taxon>Craniata</taxon>
        <taxon>Vertebrata</taxon>
        <taxon>Euteleostomi</taxon>
        <taxon>Mammalia</taxon>
        <taxon>Eutheria</taxon>
        <taxon>Euarchontoglires</taxon>
        <taxon>Glires</taxon>
        <taxon>Rodentia</taxon>
        <taxon>Myomorpha</taxon>
        <taxon>Muroidea</taxon>
        <taxon>Muridae</taxon>
        <taxon>Murinae</taxon>
        <taxon>Mus</taxon>
        <taxon>Mus</taxon>
    </lineage>
</organism>